<dbReference type="Pfam" id="PF00168">
    <property type="entry name" value="C2"/>
    <property type="match status" value="1"/>
</dbReference>
<feature type="domain" description="C2" evidence="6">
    <location>
        <begin position="20"/>
        <end position="154"/>
    </location>
</feature>
<dbReference type="EMBL" id="BPLR01001886">
    <property type="protein sequence ID" value="GIX67549.1"/>
    <property type="molecule type" value="Genomic_DNA"/>
</dbReference>
<keyword evidence="5" id="KW-0472">Membrane</keyword>
<dbReference type="SUPFAM" id="SSF49562">
    <property type="entry name" value="C2 domain (Calcium/lipid-binding domain, CaLB)"/>
    <property type="match status" value="1"/>
</dbReference>
<protein>
    <submittedName>
        <fullName evidence="7">Otoferlin</fullName>
    </submittedName>
</protein>
<dbReference type="GO" id="GO:0007009">
    <property type="term" value="P:plasma membrane organization"/>
    <property type="evidence" value="ECO:0007669"/>
    <property type="project" value="TreeGrafter"/>
</dbReference>
<accession>A0AAV4M6B2</accession>
<keyword evidence="2" id="KW-0812">Transmembrane</keyword>
<keyword evidence="8" id="KW-1185">Reference proteome</keyword>
<dbReference type="AlphaFoldDB" id="A0AAV4M6B2"/>
<evidence type="ECO:0000256" key="4">
    <source>
        <dbReference type="ARBA" id="ARBA00022989"/>
    </source>
</evidence>
<evidence type="ECO:0000256" key="1">
    <source>
        <dbReference type="ARBA" id="ARBA00004167"/>
    </source>
</evidence>
<dbReference type="Proteomes" id="UP001054945">
    <property type="component" value="Unassembled WGS sequence"/>
</dbReference>
<sequence>MSKQNVFFQVYEKGRSLKLKVESLFEEDEPEPGTESQFAVLRVKVHRAEGLPNLTRGLLSHFKKRYAVEEGDFIDPCVHVFFAGLKGCTTRKSKQRVPCGDEQIVFTTKFPLPLGPIVVQVRDDDFMVNNDIGTVAIPLKRYPARMIMVVDGRRDRDRRRKCLFKGVCSGRAHITCAGGNALVNNVFFTLATEVDLGNDRLRCGVFLFGCVHDASIIDRTLSEMKDIRFSLQMGLKGRETVDGELDDNNATPFISPLPMDKRYVYAPYEDTKPCMWLKGIWPDDRKRMFVSNILWKMGHKLKECLTRIQKPSSTVHPEDESSNNNYLLDLENIAMKYDESNADLINYSNFRRCYLKVLIEYCNMYLSKTKLDHERAGIFLSDMEDIVRVCDTARKASSKNYAGRCLGQTQVPALQNEVSN</sequence>
<organism evidence="7 8">
    <name type="scientific">Caerostris extrusa</name>
    <name type="common">Bark spider</name>
    <name type="synonym">Caerostris bankana</name>
    <dbReference type="NCBI Taxonomy" id="172846"/>
    <lineage>
        <taxon>Eukaryota</taxon>
        <taxon>Metazoa</taxon>
        <taxon>Ecdysozoa</taxon>
        <taxon>Arthropoda</taxon>
        <taxon>Chelicerata</taxon>
        <taxon>Arachnida</taxon>
        <taxon>Araneae</taxon>
        <taxon>Araneomorphae</taxon>
        <taxon>Entelegynae</taxon>
        <taxon>Araneoidea</taxon>
        <taxon>Araneidae</taxon>
        <taxon>Caerostris</taxon>
    </lineage>
</organism>
<evidence type="ECO:0000256" key="3">
    <source>
        <dbReference type="ARBA" id="ARBA00022737"/>
    </source>
</evidence>
<gene>
    <name evidence="7" type="primary">Otof_5</name>
    <name evidence="7" type="ORF">CEXT_25921</name>
</gene>
<dbReference type="Gene3D" id="2.60.40.150">
    <property type="entry name" value="C2 domain"/>
    <property type="match status" value="1"/>
</dbReference>
<name>A0AAV4M6B2_CAEEX</name>
<proteinExistence type="predicted"/>
<dbReference type="PROSITE" id="PS50004">
    <property type="entry name" value="C2"/>
    <property type="match status" value="1"/>
</dbReference>
<evidence type="ECO:0000313" key="7">
    <source>
        <dbReference type="EMBL" id="GIX67549.1"/>
    </source>
</evidence>
<reference evidence="7 8" key="1">
    <citation type="submission" date="2021-06" db="EMBL/GenBank/DDBJ databases">
        <title>Caerostris extrusa draft genome.</title>
        <authorList>
            <person name="Kono N."/>
            <person name="Arakawa K."/>
        </authorList>
    </citation>
    <scope>NUCLEOTIDE SEQUENCE [LARGE SCALE GENOMIC DNA]</scope>
</reference>
<dbReference type="PANTHER" id="PTHR12546">
    <property type="entry name" value="FER-1-LIKE"/>
    <property type="match status" value="1"/>
</dbReference>
<evidence type="ECO:0000256" key="5">
    <source>
        <dbReference type="ARBA" id="ARBA00023136"/>
    </source>
</evidence>
<keyword evidence="4" id="KW-1133">Transmembrane helix</keyword>
<dbReference type="SMART" id="SM00239">
    <property type="entry name" value="C2"/>
    <property type="match status" value="1"/>
</dbReference>
<evidence type="ECO:0000259" key="6">
    <source>
        <dbReference type="PROSITE" id="PS50004"/>
    </source>
</evidence>
<comment type="caution">
    <text evidence="7">The sequence shown here is derived from an EMBL/GenBank/DDBJ whole genome shotgun (WGS) entry which is preliminary data.</text>
</comment>
<dbReference type="InterPro" id="IPR037721">
    <property type="entry name" value="Ferlin"/>
</dbReference>
<dbReference type="GO" id="GO:0016020">
    <property type="term" value="C:membrane"/>
    <property type="evidence" value="ECO:0007669"/>
    <property type="project" value="UniProtKB-SubCell"/>
</dbReference>
<dbReference type="InterPro" id="IPR000008">
    <property type="entry name" value="C2_dom"/>
</dbReference>
<dbReference type="PANTHER" id="PTHR12546:SF60">
    <property type="entry name" value="MISFIRE, ISOFORM F"/>
    <property type="match status" value="1"/>
</dbReference>
<evidence type="ECO:0000256" key="2">
    <source>
        <dbReference type="ARBA" id="ARBA00022692"/>
    </source>
</evidence>
<evidence type="ECO:0000313" key="8">
    <source>
        <dbReference type="Proteomes" id="UP001054945"/>
    </source>
</evidence>
<keyword evidence="3" id="KW-0677">Repeat</keyword>
<dbReference type="InterPro" id="IPR035892">
    <property type="entry name" value="C2_domain_sf"/>
</dbReference>
<comment type="subcellular location">
    <subcellularLocation>
        <location evidence="1">Membrane</location>
        <topology evidence="1">Single-pass membrane protein</topology>
    </subcellularLocation>
</comment>